<proteinExistence type="predicted"/>
<dbReference type="InterPro" id="IPR029058">
    <property type="entry name" value="AB_hydrolase_fold"/>
</dbReference>
<keyword evidence="5" id="KW-0378">Hydrolase</keyword>
<dbReference type="AlphaFoldDB" id="A0A4P6JVL3"/>
<feature type="compositionally biased region" description="Low complexity" evidence="1">
    <location>
        <begin position="370"/>
        <end position="384"/>
    </location>
</feature>
<dbReference type="Proteomes" id="UP000290365">
    <property type="component" value="Chromosome"/>
</dbReference>
<dbReference type="Gene3D" id="3.40.50.1820">
    <property type="entry name" value="alpha/beta hydrolase"/>
    <property type="match status" value="1"/>
</dbReference>
<accession>A0A4P6JVL3</accession>
<dbReference type="EMBL" id="CP035758">
    <property type="protein sequence ID" value="QBD79380.1"/>
    <property type="molecule type" value="Genomic_DNA"/>
</dbReference>
<dbReference type="GO" id="GO:0016787">
    <property type="term" value="F:hydrolase activity"/>
    <property type="evidence" value="ECO:0007669"/>
    <property type="project" value="UniProtKB-KW"/>
</dbReference>
<keyword evidence="2" id="KW-1133">Transmembrane helix</keyword>
<dbReference type="PANTHER" id="PTHR46438:SF2">
    <property type="entry name" value="ALPHA_BETA-HYDROLASES SUPERFAMILY PROTEIN"/>
    <property type="match status" value="1"/>
</dbReference>
<dbReference type="Pfam" id="PF12697">
    <property type="entry name" value="Abhydrolase_6"/>
    <property type="match status" value="1"/>
</dbReference>
<evidence type="ECO:0000259" key="3">
    <source>
        <dbReference type="Pfam" id="PF12697"/>
    </source>
</evidence>
<dbReference type="Pfam" id="PF18930">
    <property type="entry name" value="DUF5679"/>
    <property type="match status" value="1"/>
</dbReference>
<dbReference type="KEGG" id="kbs:EPA93_26685"/>
<evidence type="ECO:0000259" key="4">
    <source>
        <dbReference type="Pfam" id="PF18930"/>
    </source>
</evidence>
<evidence type="ECO:0000256" key="1">
    <source>
        <dbReference type="SAM" id="MobiDB-lite"/>
    </source>
</evidence>
<evidence type="ECO:0000313" key="5">
    <source>
        <dbReference type="EMBL" id="QBD79380.1"/>
    </source>
</evidence>
<gene>
    <name evidence="5" type="ORF">EPA93_26685</name>
</gene>
<evidence type="ECO:0000313" key="6">
    <source>
        <dbReference type="Proteomes" id="UP000290365"/>
    </source>
</evidence>
<sequence>MPISRLRRQCMHSVIRLIKINTRLLLLAIFGTLLILLRYMWRTPQRLESVLPGEAYIYKWTHGQIYYKVAGQLTAPPVVLLHAPEIAASAYEMRYLMQSLSRQYRVYALDLLGFGLSDHPRIHYSAETYVTLYQDFLKIVIGQPATLLASGLSCNYALAVATRASDLCQRLILLSPAALLAARRWPGWLARFIQRPLPGLLLYACLTPRIILRRVLEWQHKPTRLRITEEEIQQAFAAAHQSGAEHAALAFLSGELSLDVVDSLETLRQPMLIICGTRSLHAQALPANLVALGPQMHVTFIPDAGLRIQEEQPAKVLAAVEDWLQDKMPASVDDPPEPQTAVPEEQNNEPAVAPTLSSEEPHAKPGVITEPTAQEEQPAEAGPARPQEVKAYCVKCRQQQAVVNPQRVTLKNGRAALQGTCTICGTRLFRFVAS</sequence>
<keyword evidence="2" id="KW-0472">Membrane</keyword>
<feature type="region of interest" description="Disordered" evidence="1">
    <location>
        <begin position="328"/>
        <end position="384"/>
    </location>
</feature>
<name>A0A4P6JVL3_KTERU</name>
<feature type="domain" description="DUF5679" evidence="4">
    <location>
        <begin position="392"/>
        <end position="431"/>
    </location>
</feature>
<dbReference type="OrthoDB" id="165315at2"/>
<dbReference type="PANTHER" id="PTHR46438">
    <property type="entry name" value="ALPHA/BETA-HYDROLASES SUPERFAMILY PROTEIN"/>
    <property type="match status" value="1"/>
</dbReference>
<reference evidence="5 6" key="1">
    <citation type="submission" date="2019-01" db="EMBL/GenBank/DDBJ databases">
        <title>Ktedonosporobacter rubrisoli SCAWS-G2.</title>
        <authorList>
            <person name="Huang Y."/>
            <person name="Yan B."/>
        </authorList>
    </citation>
    <scope>NUCLEOTIDE SEQUENCE [LARGE SCALE GENOMIC DNA]</scope>
    <source>
        <strain evidence="5 6">SCAWS-G2</strain>
    </source>
</reference>
<keyword evidence="2" id="KW-0812">Transmembrane</keyword>
<feature type="transmembrane region" description="Helical" evidence="2">
    <location>
        <begin position="20"/>
        <end position="41"/>
    </location>
</feature>
<protein>
    <submittedName>
        <fullName evidence="5">Alpha/beta fold hydrolase</fullName>
    </submittedName>
</protein>
<organism evidence="5 6">
    <name type="scientific">Ktedonosporobacter rubrisoli</name>
    <dbReference type="NCBI Taxonomy" id="2509675"/>
    <lineage>
        <taxon>Bacteria</taxon>
        <taxon>Bacillati</taxon>
        <taxon>Chloroflexota</taxon>
        <taxon>Ktedonobacteria</taxon>
        <taxon>Ktedonobacterales</taxon>
        <taxon>Ktedonosporobacteraceae</taxon>
        <taxon>Ktedonosporobacter</taxon>
    </lineage>
</organism>
<dbReference type="InterPro" id="IPR044044">
    <property type="entry name" value="DUF5679"/>
</dbReference>
<dbReference type="InterPro" id="IPR000073">
    <property type="entry name" value="AB_hydrolase_1"/>
</dbReference>
<evidence type="ECO:0000256" key="2">
    <source>
        <dbReference type="SAM" id="Phobius"/>
    </source>
</evidence>
<feature type="domain" description="AB hydrolase-1" evidence="3">
    <location>
        <begin position="78"/>
        <end position="318"/>
    </location>
</feature>
<keyword evidence="6" id="KW-1185">Reference proteome</keyword>
<dbReference type="SUPFAM" id="SSF53474">
    <property type="entry name" value="alpha/beta-Hydrolases"/>
    <property type="match status" value="1"/>
</dbReference>